<evidence type="ECO:0008006" key="4">
    <source>
        <dbReference type="Google" id="ProtNLM"/>
    </source>
</evidence>
<dbReference type="EMBL" id="AFIJ01000024">
    <property type="protein sequence ID" value="EGL40573.1"/>
    <property type="molecule type" value="Genomic_DNA"/>
</dbReference>
<sequence>KDGGSITIHGTNGADGQDGENGLTIRGVDGKKGEKGEKGVDGTTTIKRIVITDPDGKNPHSVATLDDGLKFKGDIGDAAPIKLNNQVNIVGGETVAANLSDGNIGVDTTKEGNNAKLTVKLAKKLKNLESATFTKTVTTPNGDVTTVTTINDNGVTIGNNTDPTKNVSLTKDGLNMAEQEIKNVKESTTATNAATVGQVNAAKKEAMDTLTAGFDVKAGTVTGNVSLKAGEKPTVEFL</sequence>
<feature type="compositionally biased region" description="Basic and acidic residues" evidence="1">
    <location>
        <begin position="28"/>
        <end position="40"/>
    </location>
</feature>
<dbReference type="Gene3D" id="2.20.70.140">
    <property type="match status" value="1"/>
</dbReference>
<proteinExistence type="predicted"/>
<comment type="caution">
    <text evidence="2">The sequence shown here is derived from an EMBL/GenBank/DDBJ whole genome shotgun (WGS) entry which is preliminary data.</text>
</comment>
<accession>A0ABP2L5F8</accession>
<feature type="non-terminal residue" evidence="2">
    <location>
        <position position="1"/>
    </location>
</feature>
<dbReference type="Proteomes" id="UP000004018">
    <property type="component" value="Unassembled WGS sequence"/>
</dbReference>
<evidence type="ECO:0000313" key="2">
    <source>
        <dbReference type="EMBL" id="EGL40573.1"/>
    </source>
</evidence>
<protein>
    <recommendedName>
        <fullName evidence="4">Trimeric autotransporter adhesin YadA-like stalk domain-containing protein</fullName>
    </recommendedName>
</protein>
<feature type="non-terminal residue" evidence="2">
    <location>
        <position position="238"/>
    </location>
</feature>
<name>A0ABP2L5F8_9FIRM</name>
<evidence type="ECO:0000313" key="3">
    <source>
        <dbReference type="Proteomes" id="UP000004018"/>
    </source>
</evidence>
<feature type="region of interest" description="Disordered" evidence="1">
    <location>
        <begin position="1"/>
        <end position="40"/>
    </location>
</feature>
<gene>
    <name evidence="2" type="ORF">HMPREF1039_1634</name>
</gene>
<evidence type="ECO:0000256" key="1">
    <source>
        <dbReference type="SAM" id="MobiDB-lite"/>
    </source>
</evidence>
<reference evidence="2 3" key="1">
    <citation type="submission" date="2011-04" db="EMBL/GenBank/DDBJ databases">
        <authorList>
            <person name="Harkins D.M."/>
            <person name="Madupu R."/>
            <person name="Durkin A.S."/>
            <person name="Torralba M."/>
            <person name="Methe B."/>
            <person name="Sutton G.G."/>
            <person name="Nelson K.E."/>
        </authorList>
    </citation>
    <scope>NUCLEOTIDE SEQUENCE [LARGE SCALE GENOMIC DNA]</scope>
    <source>
        <strain evidence="2 3">UPII 199-6</strain>
    </source>
</reference>
<organism evidence="2 3">
    <name type="scientific">Megasphaera lornae</name>
    <dbReference type="NCBI Taxonomy" id="1000568"/>
    <lineage>
        <taxon>Bacteria</taxon>
        <taxon>Bacillati</taxon>
        <taxon>Bacillota</taxon>
        <taxon>Negativicutes</taxon>
        <taxon>Veillonellales</taxon>
        <taxon>Veillonellaceae</taxon>
        <taxon>Megasphaera</taxon>
    </lineage>
</organism>
<keyword evidence="3" id="KW-1185">Reference proteome</keyword>